<reference evidence="2 3" key="1">
    <citation type="journal article" date="2012" name="BMC Genomics">
        <title>Comparative genomic analysis and phylogenetic position of Theileria equi.</title>
        <authorList>
            <person name="Kappmeyer L.S."/>
            <person name="Thiagarajan M."/>
            <person name="Herndon D.R."/>
            <person name="Ramsay J.D."/>
            <person name="Caler E."/>
            <person name="Djikeng A."/>
            <person name="Gillespie J.J."/>
            <person name="Lau A.O."/>
            <person name="Roalson E.H."/>
            <person name="Silva J.C."/>
            <person name="Silva M.G."/>
            <person name="Suarez C.E."/>
            <person name="Ueti M.W."/>
            <person name="Nene V.M."/>
            <person name="Mealey R.H."/>
            <person name="Knowles D.P."/>
            <person name="Brayton K.A."/>
        </authorList>
    </citation>
    <scope>NUCLEOTIDE SEQUENCE [LARGE SCALE GENOMIC DNA]</scope>
    <source>
        <strain evidence="2 3">WA</strain>
    </source>
</reference>
<dbReference type="RefSeq" id="XP_004831860.1">
    <property type="nucleotide sequence ID" value="XM_004831803.1"/>
</dbReference>
<keyword evidence="1" id="KW-0472">Membrane</keyword>
<proteinExistence type="predicted"/>
<dbReference type="GeneID" id="15804218"/>
<comment type="caution">
    <text evidence="2">The sequence shown here is derived from an EMBL/GenBank/DDBJ whole genome shotgun (WGS) entry which is preliminary data.</text>
</comment>
<feature type="transmembrane region" description="Helical" evidence="1">
    <location>
        <begin position="6"/>
        <end position="26"/>
    </location>
</feature>
<dbReference type="EMBL" id="ACOU01000007">
    <property type="protein sequence ID" value="EKX72408.1"/>
    <property type="molecule type" value="Genomic_DNA"/>
</dbReference>
<dbReference type="InterPro" id="IPR007480">
    <property type="entry name" value="DUF529"/>
</dbReference>
<accession>L1LB76</accession>
<evidence type="ECO:0000313" key="3">
    <source>
        <dbReference type="Proteomes" id="UP000031512"/>
    </source>
</evidence>
<evidence type="ECO:0000313" key="2">
    <source>
        <dbReference type="EMBL" id="EKX72408.1"/>
    </source>
</evidence>
<dbReference type="Pfam" id="PF04385">
    <property type="entry name" value="FAINT"/>
    <property type="match status" value="2"/>
</dbReference>
<name>L1LB76_THEEQ</name>
<dbReference type="Proteomes" id="UP000031512">
    <property type="component" value="Unassembled WGS sequence"/>
</dbReference>
<protein>
    <submittedName>
        <fullName evidence="2">Signal peptide containing protein</fullName>
    </submittedName>
</protein>
<keyword evidence="1" id="KW-1133">Transmembrane helix</keyword>
<keyword evidence="3" id="KW-1185">Reference proteome</keyword>
<dbReference type="VEuPathDB" id="PiroplasmaDB:BEWA_048750"/>
<organism evidence="2 3">
    <name type="scientific">Theileria equi strain WA</name>
    <dbReference type="NCBI Taxonomy" id="1537102"/>
    <lineage>
        <taxon>Eukaryota</taxon>
        <taxon>Sar</taxon>
        <taxon>Alveolata</taxon>
        <taxon>Apicomplexa</taxon>
        <taxon>Aconoidasida</taxon>
        <taxon>Piroplasmida</taxon>
        <taxon>Theileriidae</taxon>
        <taxon>Theileria</taxon>
    </lineage>
</organism>
<sequence length="455" mass="51048">MKAPWTILTLSATGICAGIALILSVINMNDPAAIPAPFPLDITVPDSDKVSVSIVEYDGIEHKILSANTEEMIAELRNGEMTVWNDEKNRGASTIHIFSKCGETRLMEVFAGPRSSPSIIYLEYSGGQWTQINVSTYNERWNDLFNDDPCTINKGAIVTLDLASVLQDNFITHNGASDGLSYRLYIPKEGFACTKITDGKEEIWSADCAYNNVDYDYAYYNGNNAVCYTDESSKGSQENRILPSMAGVYLKEGLPALLYLYLKGVNARDSRQRLECYAKQDGDWTRIRPMDFDQKVYALQDVHHTSRHRELIMDISRLSSYTPSRDGVEILHNSEEDPFLTVISLPNVKVVEIAEDTQTIWTAEDGESCDLASLFFKGKRPILAELVVNKPGSDGMDGVNETKILHFEKRLFGWYRMTEKLYKFKLEGFMSPKKGGFIPHSLFIIPVMIALGMSL</sequence>
<keyword evidence="1" id="KW-0812">Transmembrane</keyword>
<gene>
    <name evidence="2" type="ORF">BEWA_048750</name>
</gene>
<dbReference type="AlphaFoldDB" id="L1LB76"/>
<evidence type="ECO:0000256" key="1">
    <source>
        <dbReference type="SAM" id="Phobius"/>
    </source>
</evidence>
<dbReference type="KEGG" id="beq:BEWA_048750"/>